<dbReference type="PANTHER" id="PTHR40128">
    <property type="entry name" value="EXPRESSED PROTEIN"/>
    <property type="match status" value="1"/>
</dbReference>
<dbReference type="EMBL" id="BNJF01000002">
    <property type="protein sequence ID" value="GHO46683.1"/>
    <property type="molecule type" value="Genomic_DNA"/>
</dbReference>
<keyword evidence="1" id="KW-0223">Dioxygenase</keyword>
<gene>
    <name evidence="1" type="ORF">KSX_48460</name>
</gene>
<evidence type="ECO:0000313" key="1">
    <source>
        <dbReference type="EMBL" id="GHO46683.1"/>
    </source>
</evidence>
<reference evidence="1" key="1">
    <citation type="submission" date="2020-10" db="EMBL/GenBank/DDBJ databases">
        <title>Taxonomic study of unclassified bacteria belonging to the class Ktedonobacteria.</title>
        <authorList>
            <person name="Yabe S."/>
            <person name="Wang C.M."/>
            <person name="Zheng Y."/>
            <person name="Sakai Y."/>
            <person name="Cavaletti L."/>
            <person name="Monciardini P."/>
            <person name="Donadio S."/>
        </authorList>
    </citation>
    <scope>NUCLEOTIDE SEQUENCE</scope>
    <source>
        <strain evidence="1">SOSP1-1</strain>
    </source>
</reference>
<dbReference type="InterPro" id="IPR008775">
    <property type="entry name" value="Phytyl_CoA_dOase-like"/>
</dbReference>
<dbReference type="AlphaFoldDB" id="A0A8J3I6C2"/>
<dbReference type="RefSeq" id="WP_236031467.1">
    <property type="nucleotide sequence ID" value="NZ_BNJF01000002.1"/>
</dbReference>
<organism evidence="1 2">
    <name type="scientific">Ktedonospora formicarum</name>
    <dbReference type="NCBI Taxonomy" id="2778364"/>
    <lineage>
        <taxon>Bacteria</taxon>
        <taxon>Bacillati</taxon>
        <taxon>Chloroflexota</taxon>
        <taxon>Ktedonobacteria</taxon>
        <taxon>Ktedonobacterales</taxon>
        <taxon>Ktedonobacteraceae</taxon>
        <taxon>Ktedonospora</taxon>
    </lineage>
</organism>
<sequence>MMIKNARTLDFPLISNGYPIAATQQDTGWLEPTKPAAPLAQLHKRYQEHGYLWLKGILDREAVMAFRSRFFEAFRSTGLLAEESDPVEGLDSGQEVDREQVHRIWMEAVRWPEYEAFCYSPQIVRFYESFLGGDIQLLKRKIIRYTRPGDIHCTPGHYDLIYLRAGTDHVYSSWIPLGDIPVEMGGLVYLEHSDTLGRQMEAEFSKLNASLSYEERISAYNKNMTEGGWVGKDLAALATKIGGRWLLADYEAGDMVVHSPYMIHGSTENRDPLGRMRLSTDIRYQRQSDLSDPRWNNHYYVGDKL</sequence>
<comment type="caution">
    <text evidence="1">The sequence shown here is derived from an EMBL/GenBank/DDBJ whole genome shotgun (WGS) entry which is preliminary data.</text>
</comment>
<dbReference type="Gene3D" id="2.60.120.620">
    <property type="entry name" value="q2cbj1_9rhob like domain"/>
    <property type="match status" value="1"/>
</dbReference>
<keyword evidence="2" id="KW-1185">Reference proteome</keyword>
<name>A0A8J3I6C2_9CHLR</name>
<dbReference type="Proteomes" id="UP000612362">
    <property type="component" value="Unassembled WGS sequence"/>
</dbReference>
<dbReference type="PANTHER" id="PTHR40128:SF1">
    <property type="entry name" value="PHYTANOYL-COA HYDROXYLASE"/>
    <property type="match status" value="1"/>
</dbReference>
<dbReference type="SUPFAM" id="SSF51197">
    <property type="entry name" value="Clavaminate synthase-like"/>
    <property type="match status" value="1"/>
</dbReference>
<dbReference type="Pfam" id="PF05721">
    <property type="entry name" value="PhyH"/>
    <property type="match status" value="1"/>
</dbReference>
<accession>A0A8J3I6C2</accession>
<dbReference type="GO" id="GO:0016706">
    <property type="term" value="F:2-oxoglutarate-dependent dioxygenase activity"/>
    <property type="evidence" value="ECO:0007669"/>
    <property type="project" value="UniProtKB-ARBA"/>
</dbReference>
<proteinExistence type="predicted"/>
<protein>
    <submittedName>
        <fullName evidence="1">Phytanoyl-CoA dioxygenase</fullName>
    </submittedName>
</protein>
<keyword evidence="1" id="KW-0560">Oxidoreductase</keyword>
<evidence type="ECO:0000313" key="2">
    <source>
        <dbReference type="Proteomes" id="UP000612362"/>
    </source>
</evidence>